<comment type="caution">
    <text evidence="1">The sequence shown here is derived from an EMBL/GenBank/DDBJ whole genome shotgun (WGS) entry which is preliminary data.</text>
</comment>
<dbReference type="EMBL" id="WJQU01000001">
    <property type="protein sequence ID" value="KAJ6649513.1"/>
    <property type="molecule type" value="Genomic_DNA"/>
</dbReference>
<name>A0A9Q0NG72_9DIPT</name>
<dbReference type="AlphaFoldDB" id="A0A9Q0NG72"/>
<evidence type="ECO:0000313" key="2">
    <source>
        <dbReference type="Proteomes" id="UP001151699"/>
    </source>
</evidence>
<keyword evidence="2" id="KW-1185">Reference proteome</keyword>
<accession>A0A9Q0NG72</accession>
<organism evidence="1 2">
    <name type="scientific">Pseudolycoriella hygida</name>
    <dbReference type="NCBI Taxonomy" id="35572"/>
    <lineage>
        <taxon>Eukaryota</taxon>
        <taxon>Metazoa</taxon>
        <taxon>Ecdysozoa</taxon>
        <taxon>Arthropoda</taxon>
        <taxon>Hexapoda</taxon>
        <taxon>Insecta</taxon>
        <taxon>Pterygota</taxon>
        <taxon>Neoptera</taxon>
        <taxon>Endopterygota</taxon>
        <taxon>Diptera</taxon>
        <taxon>Nematocera</taxon>
        <taxon>Sciaroidea</taxon>
        <taxon>Sciaridae</taxon>
        <taxon>Pseudolycoriella</taxon>
    </lineage>
</organism>
<dbReference type="Proteomes" id="UP001151699">
    <property type="component" value="Chromosome A"/>
</dbReference>
<proteinExistence type="predicted"/>
<sequence>MILSIFGMMKFVSPTDFVANKK</sequence>
<reference evidence="1" key="1">
    <citation type="submission" date="2022-07" db="EMBL/GenBank/DDBJ databases">
        <authorList>
            <person name="Trinca V."/>
            <person name="Uliana J.V.C."/>
            <person name="Torres T.T."/>
            <person name="Ward R.J."/>
            <person name="Monesi N."/>
        </authorList>
    </citation>
    <scope>NUCLEOTIDE SEQUENCE</scope>
    <source>
        <strain evidence="1">HSMRA1968</strain>
        <tissue evidence="1">Whole embryos</tissue>
    </source>
</reference>
<protein>
    <submittedName>
        <fullName evidence="1">Uncharacterized protein</fullName>
    </submittedName>
</protein>
<gene>
    <name evidence="1" type="ORF">Bhyg_04749</name>
</gene>
<evidence type="ECO:0000313" key="1">
    <source>
        <dbReference type="EMBL" id="KAJ6649513.1"/>
    </source>
</evidence>